<name>M1LZA7_9PROT</name>
<evidence type="ECO:0000313" key="2">
    <source>
        <dbReference type="EMBL" id="AGF48454.1"/>
    </source>
</evidence>
<dbReference type="STRING" id="1208920.CONE_0713"/>
<dbReference type="HOGENOM" id="CLU_2786140_0_0_4"/>
<protein>
    <submittedName>
        <fullName evidence="2">Uncharacterized protein</fullName>
    </submittedName>
</protein>
<keyword evidence="1" id="KW-1133">Transmembrane helix</keyword>
<feature type="transmembrane region" description="Helical" evidence="1">
    <location>
        <begin position="22"/>
        <end position="44"/>
    </location>
</feature>
<keyword evidence="3" id="KW-1185">Reference proteome</keyword>
<proteinExistence type="predicted"/>
<keyword evidence="1" id="KW-0812">Transmembrane</keyword>
<sequence>MTLLFNDVLESQMITLRIIYKFMFHCISNFLVHYSFCIFMYSHISYKNHLMHIVSIILFNYSICLLVF</sequence>
<organism evidence="2 3">
    <name type="scientific">Candidatus Kinetoplastidibacterium stringomonadis TCC290E</name>
    <dbReference type="NCBI Taxonomy" id="1208920"/>
    <lineage>
        <taxon>Bacteria</taxon>
        <taxon>Pseudomonadati</taxon>
        <taxon>Pseudomonadota</taxon>
        <taxon>Betaproteobacteria</taxon>
        <taxon>Candidatus Kinetoplastidibacterium</taxon>
    </lineage>
</organism>
<reference evidence="2 3" key="1">
    <citation type="journal article" date="2013" name="Genome Biol. Evol.">
        <title>Genome evolution and phylogenomic analysis of candidatus kinetoplastibacterium, the betaproteobacterial endosymbionts of strigomonas and angomonas.</title>
        <authorList>
            <person name="Alves J.M."/>
            <person name="Serrano M.G."/>
            <person name="Maia da Silva F."/>
            <person name="Voegtly L.J."/>
            <person name="Matveyev A.V."/>
            <person name="Teixeira M.M."/>
            <person name="Camargo E.P."/>
            <person name="Buck G.A."/>
        </authorList>
    </citation>
    <scope>NUCLEOTIDE SEQUENCE [LARGE SCALE GENOMIC DNA]</scope>
    <source>
        <strain evidence="2 3">TCC290E</strain>
    </source>
</reference>
<accession>M1LZA7</accession>
<dbReference type="Proteomes" id="UP000011541">
    <property type="component" value="Chromosome"/>
</dbReference>
<dbReference type="KEGG" id="kon:CONE_0713"/>
<dbReference type="AlphaFoldDB" id="M1LZA7"/>
<evidence type="ECO:0000256" key="1">
    <source>
        <dbReference type="SAM" id="Phobius"/>
    </source>
</evidence>
<feature type="transmembrane region" description="Helical" evidence="1">
    <location>
        <begin position="50"/>
        <end position="67"/>
    </location>
</feature>
<dbReference type="PATRIC" id="fig|1208920.3.peg.444"/>
<keyword evidence="1" id="KW-0472">Membrane</keyword>
<evidence type="ECO:0000313" key="3">
    <source>
        <dbReference type="Proteomes" id="UP000011541"/>
    </source>
</evidence>
<gene>
    <name evidence="2" type="ORF">CONE_0713</name>
</gene>
<dbReference type="EMBL" id="CP003805">
    <property type="protein sequence ID" value="AGF48454.1"/>
    <property type="molecule type" value="Genomic_DNA"/>
</dbReference>